<keyword evidence="3" id="KW-1185">Reference proteome</keyword>
<organism evidence="2 3">
    <name type="scientific">Rhizobium phage RHph_Y2_6</name>
    <dbReference type="NCBI Taxonomy" id="2509576"/>
    <lineage>
        <taxon>Viruses</taxon>
        <taxon>Duplodnaviria</taxon>
        <taxon>Heunggongvirae</taxon>
        <taxon>Uroviricota</taxon>
        <taxon>Caudoviricetes</taxon>
        <taxon>Schitoviridae</taxon>
        <taxon>Demetervirinae</taxon>
        <taxon>Acanvirus</taxon>
        <taxon>Acanvirus Y26</taxon>
    </lineage>
</organism>
<evidence type="ECO:0000256" key="1">
    <source>
        <dbReference type="SAM" id="MobiDB-lite"/>
    </source>
</evidence>
<accession>A0A7S5QZL4</accession>
<evidence type="ECO:0000313" key="3">
    <source>
        <dbReference type="Proteomes" id="UP000656384"/>
    </source>
</evidence>
<proteinExistence type="predicted"/>
<dbReference type="Proteomes" id="UP000656384">
    <property type="component" value="Segment"/>
</dbReference>
<protein>
    <recommendedName>
        <fullName evidence="4">Tail fiber protein</fullName>
    </recommendedName>
</protein>
<feature type="region of interest" description="Disordered" evidence="1">
    <location>
        <begin position="303"/>
        <end position="325"/>
    </location>
</feature>
<name>A0A7S5QZL4_9CAUD</name>
<evidence type="ECO:0008006" key="4">
    <source>
        <dbReference type="Google" id="ProtNLM"/>
    </source>
</evidence>
<sequence length="528" mass="53252">MAGLPPFATGTPELTIGTLILQTSYDVVKFVAQNLDAILAVEGATANVAAIVGHLDEIAAIAPKINEISELSDNIEAVAAVAANVEQILNIYDDLTTIVNAATQTAADSAAAIAAKSAAEDIRDNLISGLNVLGNILSPGSDPTISYDPNLKRITFGLPRPAVTNLSIGTVSSGTVAAANITGDPLNRILDLTLPTGNNAWSPVFAVVANGSAMAQKVVDWVGGTGVKPAINVYVGATGFVSNINDAVNVRGPAGAGTGDMLISIYDPTGKNGDAFLMTNMVEGTTNKIFTATERTKLSGIEDGATANDTDANLRDRTTHTGSQAQSTITNLVSDLAAKVDSSSVGANNGVAPLDGTGKVPVANLPGSVLGGVSYQGTWDAAANTPAIPAASAGNKGYYYKVATAGTTSISGIAEWAIGDWIVSNGTSWEKVDNSEAVTSVAGKVGNVTLDKNDVGLGNVANKSEAQMVASGAIADALDAKASASQGALADTALQPADVGTISTANILTGTADPSGGVDGDIYFQYDA</sequence>
<reference evidence="2" key="1">
    <citation type="submission" date="2020-01" db="EMBL/GenBank/DDBJ databases">
        <title>Patterns of diversity and host range of bacteriophage communities associated with bean-nodulatin bacteria.</title>
        <authorList>
            <person name="Vann Cauwenberghe J."/>
            <person name="Santamaria R.I."/>
            <person name="Bustos P."/>
            <person name="Juarez S."/>
            <person name="Gonzalez V."/>
        </authorList>
    </citation>
    <scope>NUCLEOTIDE SEQUENCE</scope>
</reference>
<gene>
    <name evidence="2" type="ORF">EVB68_088</name>
</gene>
<evidence type="ECO:0000313" key="2">
    <source>
        <dbReference type="EMBL" id="QIG68825.1"/>
    </source>
</evidence>
<dbReference type="EMBL" id="MN988497">
    <property type="protein sequence ID" value="QIG68825.1"/>
    <property type="molecule type" value="Genomic_DNA"/>
</dbReference>